<comment type="caution">
    <text evidence="10">The sequence shown here is derived from an EMBL/GenBank/DDBJ whole genome shotgun (WGS) entry which is preliminary data.</text>
</comment>
<dbReference type="Gene3D" id="1.10.10.60">
    <property type="entry name" value="Homeodomain-like"/>
    <property type="match status" value="1"/>
</dbReference>
<dbReference type="EMBL" id="JAFEMO010000011">
    <property type="protein sequence ID" value="KAH7557329.1"/>
    <property type="molecule type" value="Genomic_DNA"/>
</dbReference>
<gene>
    <name evidence="10" type="ORF">JRO89_XS11G0121400</name>
</gene>
<dbReference type="PANTHER" id="PTHR44191:SF45">
    <property type="entry name" value="TRANSCRIPTION FACTOR MYB1R1-LIKE"/>
    <property type="match status" value="1"/>
</dbReference>
<organism evidence="10 11">
    <name type="scientific">Xanthoceras sorbifolium</name>
    <dbReference type="NCBI Taxonomy" id="99658"/>
    <lineage>
        <taxon>Eukaryota</taxon>
        <taxon>Viridiplantae</taxon>
        <taxon>Streptophyta</taxon>
        <taxon>Embryophyta</taxon>
        <taxon>Tracheophyta</taxon>
        <taxon>Spermatophyta</taxon>
        <taxon>Magnoliopsida</taxon>
        <taxon>eudicotyledons</taxon>
        <taxon>Gunneridae</taxon>
        <taxon>Pentapetalae</taxon>
        <taxon>rosids</taxon>
        <taxon>malvids</taxon>
        <taxon>Sapindales</taxon>
        <taxon>Sapindaceae</taxon>
        <taxon>Xanthoceroideae</taxon>
        <taxon>Xanthoceras</taxon>
    </lineage>
</organism>
<feature type="domain" description="HTH myb-type" evidence="9">
    <location>
        <begin position="101"/>
        <end position="157"/>
    </location>
</feature>
<dbReference type="CDD" id="cd00167">
    <property type="entry name" value="SANT"/>
    <property type="match status" value="1"/>
</dbReference>
<dbReference type="InterPro" id="IPR052245">
    <property type="entry name" value="Plant_Stress_Dev_TF"/>
</dbReference>
<dbReference type="PROSITE" id="PS51293">
    <property type="entry name" value="SANT"/>
    <property type="match status" value="1"/>
</dbReference>
<feature type="region of interest" description="Disordered" evidence="6">
    <location>
        <begin position="304"/>
        <end position="346"/>
    </location>
</feature>
<evidence type="ECO:0008006" key="12">
    <source>
        <dbReference type="Google" id="ProtNLM"/>
    </source>
</evidence>
<feature type="domain" description="Myb-like" evidence="7">
    <location>
        <begin position="101"/>
        <end position="153"/>
    </location>
</feature>
<evidence type="ECO:0000259" key="7">
    <source>
        <dbReference type="PROSITE" id="PS50090"/>
    </source>
</evidence>
<keyword evidence="4" id="KW-0804">Transcription</keyword>
<feature type="domain" description="SANT" evidence="8">
    <location>
        <begin position="109"/>
        <end position="157"/>
    </location>
</feature>
<dbReference type="InterPro" id="IPR006447">
    <property type="entry name" value="Myb_dom_plants"/>
</dbReference>
<keyword evidence="3" id="KW-0238">DNA-binding</keyword>
<evidence type="ECO:0000256" key="4">
    <source>
        <dbReference type="ARBA" id="ARBA00023163"/>
    </source>
</evidence>
<keyword evidence="2" id="KW-0805">Transcription regulation</keyword>
<dbReference type="SMART" id="SM00717">
    <property type="entry name" value="SANT"/>
    <property type="match status" value="1"/>
</dbReference>
<feature type="compositionally biased region" description="Low complexity" evidence="6">
    <location>
        <begin position="176"/>
        <end position="186"/>
    </location>
</feature>
<proteinExistence type="predicted"/>
<dbReference type="Pfam" id="PF00249">
    <property type="entry name" value="Myb_DNA-binding"/>
    <property type="match status" value="1"/>
</dbReference>
<evidence type="ECO:0000256" key="5">
    <source>
        <dbReference type="ARBA" id="ARBA00023242"/>
    </source>
</evidence>
<protein>
    <recommendedName>
        <fullName evidence="12">MYB transcription factor</fullName>
    </recommendedName>
</protein>
<accession>A0ABQ8HFD1</accession>
<keyword evidence="5" id="KW-0539">Nucleus</keyword>
<dbReference type="NCBIfam" id="TIGR01557">
    <property type="entry name" value="myb_SHAQKYF"/>
    <property type="match status" value="1"/>
</dbReference>
<dbReference type="PROSITE" id="PS51294">
    <property type="entry name" value="HTH_MYB"/>
    <property type="match status" value="1"/>
</dbReference>
<keyword evidence="11" id="KW-1185">Reference proteome</keyword>
<dbReference type="InterPro" id="IPR017930">
    <property type="entry name" value="Myb_dom"/>
</dbReference>
<evidence type="ECO:0000313" key="11">
    <source>
        <dbReference type="Proteomes" id="UP000827721"/>
    </source>
</evidence>
<reference evidence="10 11" key="1">
    <citation type="submission" date="2021-02" db="EMBL/GenBank/DDBJ databases">
        <title>Plant Genome Project.</title>
        <authorList>
            <person name="Zhang R.-G."/>
        </authorList>
    </citation>
    <scope>NUCLEOTIDE SEQUENCE [LARGE SCALE GENOMIC DNA]</scope>
    <source>
        <tissue evidence="10">Leaves</tissue>
    </source>
</reference>
<evidence type="ECO:0000256" key="2">
    <source>
        <dbReference type="ARBA" id="ARBA00023015"/>
    </source>
</evidence>
<name>A0ABQ8HFD1_9ROSI</name>
<dbReference type="SUPFAM" id="SSF46689">
    <property type="entry name" value="Homeodomain-like"/>
    <property type="match status" value="1"/>
</dbReference>
<evidence type="ECO:0000259" key="8">
    <source>
        <dbReference type="PROSITE" id="PS51293"/>
    </source>
</evidence>
<dbReference type="InterPro" id="IPR001005">
    <property type="entry name" value="SANT/Myb"/>
</dbReference>
<dbReference type="Proteomes" id="UP000827721">
    <property type="component" value="Unassembled WGS sequence"/>
</dbReference>
<comment type="subcellular location">
    <subcellularLocation>
        <location evidence="1">Nucleus</location>
    </subcellularLocation>
</comment>
<feature type="region of interest" description="Disordered" evidence="6">
    <location>
        <begin position="169"/>
        <end position="200"/>
    </location>
</feature>
<evidence type="ECO:0000313" key="10">
    <source>
        <dbReference type="EMBL" id="KAH7557329.1"/>
    </source>
</evidence>
<evidence type="ECO:0000256" key="3">
    <source>
        <dbReference type="ARBA" id="ARBA00023125"/>
    </source>
</evidence>
<evidence type="ECO:0000259" key="9">
    <source>
        <dbReference type="PROSITE" id="PS51294"/>
    </source>
</evidence>
<dbReference type="InterPro" id="IPR009057">
    <property type="entry name" value="Homeodomain-like_sf"/>
</dbReference>
<dbReference type="PROSITE" id="PS50090">
    <property type="entry name" value="MYB_LIKE"/>
    <property type="match status" value="1"/>
</dbReference>
<evidence type="ECO:0000256" key="6">
    <source>
        <dbReference type="SAM" id="MobiDB-lite"/>
    </source>
</evidence>
<evidence type="ECO:0000256" key="1">
    <source>
        <dbReference type="ARBA" id="ARBA00004123"/>
    </source>
</evidence>
<sequence length="355" mass="39034">MCLNSSKYKEMVKEAARKCSHCGHCGHNSRTCNGGKSCFKLFGVNIIDQVQEQSMKKSLSMGNLESFAEPEPEPNVHVDVHVDDGYLSEGQVHSKRGKAAHDRRKGKPWTAEEHRTFLVGLKLLGKGDWKGISKNFVTTRTPTQVASHAQKYFLRLGLSDKKNRRSSLFDMPYKESSSPTSEDSLSAKTTANTSSSQASPFSSALSLKNSYEIPAQDNSSDHLLNRFPHLSLDPIIQMAPNSNIQSYHGIPYVLRAPGNGQSFPTTSNLSYVQAMNYQRQAYVYMARNIGNITSCAPVTAHPSGIPSPHTISRGEFQASPTKSTEKDSLELKIGPPQSPQRTDISSQAFGAVRVI</sequence>
<dbReference type="PANTHER" id="PTHR44191">
    <property type="entry name" value="TRANSCRIPTION FACTOR KUA1"/>
    <property type="match status" value="1"/>
</dbReference>
<dbReference type="InterPro" id="IPR017884">
    <property type="entry name" value="SANT_dom"/>
</dbReference>